<dbReference type="PROSITE" id="PS51882">
    <property type="entry name" value="G_ALPHA"/>
    <property type="match status" value="1"/>
</dbReference>
<dbReference type="GO" id="GO:0001664">
    <property type="term" value="F:G protein-coupled receptor binding"/>
    <property type="evidence" value="ECO:0007669"/>
    <property type="project" value="TreeGrafter"/>
</dbReference>
<evidence type="ECO:0000256" key="4">
    <source>
        <dbReference type="ARBA" id="ARBA00023224"/>
    </source>
</evidence>
<dbReference type="EMBL" id="ML769493">
    <property type="protein sequence ID" value="KAE9397711.1"/>
    <property type="molecule type" value="Genomic_DNA"/>
</dbReference>
<evidence type="ECO:0000313" key="8">
    <source>
        <dbReference type="EMBL" id="KAE9397711.1"/>
    </source>
</evidence>
<dbReference type="OrthoDB" id="5817230at2759"/>
<name>A0A6A4HJM1_9AGAR</name>
<dbReference type="GO" id="GO:0007188">
    <property type="term" value="P:adenylate cyclase-modulating G protein-coupled receptor signaling pathway"/>
    <property type="evidence" value="ECO:0007669"/>
    <property type="project" value="TreeGrafter"/>
</dbReference>
<organism evidence="8 9">
    <name type="scientific">Gymnopus androsaceus JB14</name>
    <dbReference type="NCBI Taxonomy" id="1447944"/>
    <lineage>
        <taxon>Eukaryota</taxon>
        <taxon>Fungi</taxon>
        <taxon>Dikarya</taxon>
        <taxon>Basidiomycota</taxon>
        <taxon>Agaricomycotina</taxon>
        <taxon>Agaricomycetes</taxon>
        <taxon>Agaricomycetidae</taxon>
        <taxon>Agaricales</taxon>
        <taxon>Marasmiineae</taxon>
        <taxon>Omphalotaceae</taxon>
        <taxon>Gymnopus</taxon>
    </lineage>
</organism>
<dbReference type="SMART" id="SM00275">
    <property type="entry name" value="G_alpha"/>
    <property type="match status" value="1"/>
</dbReference>
<feature type="region of interest" description="Disordered" evidence="7">
    <location>
        <begin position="123"/>
        <end position="148"/>
    </location>
</feature>
<dbReference type="GO" id="GO:0005737">
    <property type="term" value="C:cytoplasm"/>
    <property type="evidence" value="ECO:0007669"/>
    <property type="project" value="TreeGrafter"/>
</dbReference>
<dbReference type="PANTHER" id="PTHR10218">
    <property type="entry name" value="GTP-BINDING PROTEIN ALPHA SUBUNIT"/>
    <property type="match status" value="1"/>
</dbReference>
<dbReference type="GO" id="GO:0005525">
    <property type="term" value="F:GTP binding"/>
    <property type="evidence" value="ECO:0007669"/>
    <property type="project" value="UniProtKB-KW"/>
</dbReference>
<dbReference type="SUPFAM" id="SSF52540">
    <property type="entry name" value="P-loop containing nucleoside triphosphate hydrolases"/>
    <property type="match status" value="1"/>
</dbReference>
<feature type="binding site" evidence="6">
    <location>
        <position position="300"/>
    </location>
    <ligand>
        <name>Mg(2+)</name>
        <dbReference type="ChEBI" id="CHEBI:18420"/>
    </ligand>
</feature>
<feature type="binding site" evidence="5">
    <location>
        <begin position="294"/>
        <end position="300"/>
    </location>
    <ligand>
        <name>GTP</name>
        <dbReference type="ChEBI" id="CHEBI:37565"/>
    </ligand>
</feature>
<evidence type="ECO:0000256" key="3">
    <source>
        <dbReference type="ARBA" id="ARBA00023134"/>
    </source>
</evidence>
<reference evidence="8" key="1">
    <citation type="journal article" date="2019" name="Environ. Microbiol.">
        <title>Fungal ecological strategies reflected in gene transcription - a case study of two litter decomposers.</title>
        <authorList>
            <person name="Barbi F."/>
            <person name="Kohler A."/>
            <person name="Barry K."/>
            <person name="Baskaran P."/>
            <person name="Daum C."/>
            <person name="Fauchery L."/>
            <person name="Ihrmark K."/>
            <person name="Kuo A."/>
            <person name="LaButti K."/>
            <person name="Lipzen A."/>
            <person name="Morin E."/>
            <person name="Grigoriev I.V."/>
            <person name="Henrissat B."/>
            <person name="Lindahl B."/>
            <person name="Martin F."/>
        </authorList>
    </citation>
    <scope>NUCLEOTIDE SEQUENCE</scope>
    <source>
        <strain evidence="8">JB14</strain>
    </source>
</reference>
<keyword evidence="3 5" id="KW-0342">GTP-binding</keyword>
<dbReference type="Pfam" id="PF00503">
    <property type="entry name" value="G-alpha"/>
    <property type="match status" value="1"/>
</dbReference>
<sequence>MPSRVYAPSLDDQDPLAKAISPPADESAEEMQVRVQHELEAKRVSDAIDEDLDRQRAAEKKAPKPIRVLLLGQSESGKSTTLKNFQLMHDPKAFSAERASWRAVIQLNVVRSIHIILDAITQPSHSRPRKEGTSNSSSPMSGDIPLPGDLSEIDPELLEIRSRLSPLLQVEDLLTRHLTPIDQNEVGTIALLPFKHIPTELAVNSTVPWRQRFDRLVSGKNSDSARIIDWDDPNDPGKVLHACGDDMIRLWNHPHVQQTLEKQNLRLEELAGFFLDSLKEVTAERYLPTNEHILRARLKTLASGASFLEGVSEHRIKINGGGGITSDWRLFDVGGHRSLRGKRSFPSSVWGVQRLSRDCEAAWAPYFDNMVSAMLFIFLAPISAFDQVLAEAPKVNRLEDSVLLWTSIVANKILQHTDLILFLNKTDLMTLKLAAGIKLKDYVVSYGNRPNDFESTVAYLRKKFAGILKENSPLPRTFYCHYTSVTDTLSTQKVIASIKDMLMRDSLKNSTLLL</sequence>
<feature type="region of interest" description="Disordered" evidence="7">
    <location>
        <begin position="1"/>
        <end position="34"/>
    </location>
</feature>
<dbReference type="PANTHER" id="PTHR10218:SF360">
    <property type="entry name" value="GUANINE NUCLEOTIDE-BINDING PROTEIN SUBUNIT ALPHA HOMOLOG"/>
    <property type="match status" value="1"/>
</dbReference>
<keyword evidence="2 5" id="KW-0547">Nucleotide-binding</keyword>
<dbReference type="AlphaFoldDB" id="A0A6A4HJM1"/>
<dbReference type="PRINTS" id="PR00318">
    <property type="entry name" value="GPROTEINA"/>
</dbReference>
<dbReference type="Gene3D" id="3.40.50.300">
    <property type="entry name" value="P-loop containing nucleotide triphosphate hydrolases"/>
    <property type="match status" value="2"/>
</dbReference>
<dbReference type="GO" id="GO:0005834">
    <property type="term" value="C:heterotrimeric G-protein complex"/>
    <property type="evidence" value="ECO:0007669"/>
    <property type="project" value="TreeGrafter"/>
</dbReference>
<dbReference type="GO" id="GO:0003924">
    <property type="term" value="F:GTPase activity"/>
    <property type="evidence" value="ECO:0007669"/>
    <property type="project" value="InterPro"/>
</dbReference>
<protein>
    <submittedName>
        <fullName evidence="8">G-alpha-domain-containing protein</fullName>
    </submittedName>
</protein>
<dbReference type="GO" id="GO:0031683">
    <property type="term" value="F:G-protein beta/gamma-subunit complex binding"/>
    <property type="evidence" value="ECO:0007669"/>
    <property type="project" value="InterPro"/>
</dbReference>
<keyword evidence="9" id="KW-1185">Reference proteome</keyword>
<evidence type="ECO:0000256" key="6">
    <source>
        <dbReference type="PIRSR" id="PIRSR601019-2"/>
    </source>
</evidence>
<accession>A0A6A4HJM1</accession>
<keyword evidence="4" id="KW-0807">Transducer</keyword>
<feature type="binding site" evidence="5">
    <location>
        <begin position="424"/>
        <end position="427"/>
    </location>
    <ligand>
        <name>GTP</name>
        <dbReference type="ChEBI" id="CHEBI:37565"/>
    </ligand>
</feature>
<dbReference type="SUPFAM" id="SSF47895">
    <property type="entry name" value="Transducin (alpha subunit), insertion domain"/>
    <property type="match status" value="1"/>
</dbReference>
<evidence type="ECO:0000256" key="5">
    <source>
        <dbReference type="PIRSR" id="PIRSR601019-1"/>
    </source>
</evidence>
<dbReference type="FunFam" id="3.40.50.300:FF:000692">
    <property type="entry name" value="Guanine nucleotide-binding protein subunit alpha"/>
    <property type="match status" value="1"/>
</dbReference>
<evidence type="ECO:0000256" key="2">
    <source>
        <dbReference type="ARBA" id="ARBA00022741"/>
    </source>
</evidence>
<dbReference type="GO" id="GO:0046872">
    <property type="term" value="F:metal ion binding"/>
    <property type="evidence" value="ECO:0007669"/>
    <property type="project" value="UniProtKB-KW"/>
</dbReference>
<dbReference type="Gene3D" id="1.10.400.10">
    <property type="entry name" value="GI Alpha 1, domain 2-like"/>
    <property type="match status" value="1"/>
</dbReference>
<evidence type="ECO:0000256" key="1">
    <source>
        <dbReference type="ARBA" id="ARBA00022723"/>
    </source>
</evidence>
<proteinExistence type="predicted"/>
<dbReference type="InterPro" id="IPR027417">
    <property type="entry name" value="P-loop_NTPase"/>
</dbReference>
<gene>
    <name evidence="8" type="ORF">BT96DRAFT_995533</name>
</gene>
<keyword evidence="1 6" id="KW-0479">Metal-binding</keyword>
<evidence type="ECO:0000256" key="7">
    <source>
        <dbReference type="SAM" id="MobiDB-lite"/>
    </source>
</evidence>
<dbReference type="Proteomes" id="UP000799118">
    <property type="component" value="Unassembled WGS sequence"/>
</dbReference>
<dbReference type="InterPro" id="IPR001019">
    <property type="entry name" value="Gprotein_alpha_su"/>
</dbReference>
<keyword evidence="6" id="KW-0460">Magnesium</keyword>
<evidence type="ECO:0000313" key="9">
    <source>
        <dbReference type="Proteomes" id="UP000799118"/>
    </source>
</evidence>
<dbReference type="InterPro" id="IPR011025">
    <property type="entry name" value="GproteinA_insert"/>
</dbReference>